<dbReference type="GO" id="GO:0051301">
    <property type="term" value="P:cell division"/>
    <property type="evidence" value="ECO:0007669"/>
    <property type="project" value="UniProtKB-KW"/>
</dbReference>
<dbReference type="InterPro" id="IPR016166">
    <property type="entry name" value="FAD-bd_PCMH"/>
</dbReference>
<keyword evidence="14 20" id="KW-0573">Peptidoglycan synthesis</keyword>
<dbReference type="Gene3D" id="3.90.78.10">
    <property type="entry name" value="UDP-N-acetylenolpyruvoylglucosamine reductase, C-terminal domain"/>
    <property type="match status" value="1"/>
</dbReference>
<comment type="subcellular location">
    <subcellularLocation>
        <location evidence="3 20">Cytoplasm</location>
    </subcellularLocation>
</comment>
<dbReference type="SUPFAM" id="SSF56194">
    <property type="entry name" value="Uridine diphospho-N-Acetylenolpyruvylglucosamine reductase, MurB, C-terminal domain"/>
    <property type="match status" value="1"/>
</dbReference>
<comment type="function">
    <text evidence="2 20">Cell wall formation.</text>
</comment>
<feature type="active site" evidence="20">
    <location>
        <position position="191"/>
    </location>
</feature>
<evidence type="ECO:0000256" key="5">
    <source>
        <dbReference type="ARBA" id="ARBA00010485"/>
    </source>
</evidence>
<evidence type="ECO:0000256" key="15">
    <source>
        <dbReference type="ARBA" id="ARBA00023002"/>
    </source>
</evidence>
<dbReference type="Gene3D" id="3.30.43.10">
    <property type="entry name" value="Uridine Diphospho-n-acetylenolpyruvylglucosamine Reductase, domain 2"/>
    <property type="match status" value="1"/>
</dbReference>
<protein>
    <recommendedName>
        <fullName evidence="7 20">UDP-N-acetylenolpyruvoylglucosamine reductase</fullName>
        <ecNumber evidence="6 20">1.3.1.98</ecNumber>
    </recommendedName>
    <alternativeName>
        <fullName evidence="18 20">UDP-N-acetylmuramate dehydrogenase</fullName>
    </alternativeName>
</protein>
<dbReference type="InterPro" id="IPR036318">
    <property type="entry name" value="FAD-bd_PCMH-like_sf"/>
</dbReference>
<evidence type="ECO:0000256" key="3">
    <source>
        <dbReference type="ARBA" id="ARBA00004496"/>
    </source>
</evidence>
<evidence type="ECO:0000256" key="19">
    <source>
        <dbReference type="ARBA" id="ARBA00048914"/>
    </source>
</evidence>
<keyword evidence="10 20" id="KW-0285">Flavoprotein</keyword>
<evidence type="ECO:0000256" key="4">
    <source>
        <dbReference type="ARBA" id="ARBA00004752"/>
    </source>
</evidence>
<dbReference type="Pfam" id="PF01565">
    <property type="entry name" value="FAD_binding_4"/>
    <property type="match status" value="1"/>
</dbReference>
<feature type="domain" description="FAD-binding PCMH-type" evidence="21">
    <location>
        <begin position="40"/>
        <end position="215"/>
    </location>
</feature>
<comment type="similarity">
    <text evidence="5 20">Belongs to the MurB family.</text>
</comment>
<dbReference type="PROSITE" id="PS51387">
    <property type="entry name" value="FAD_PCMH"/>
    <property type="match status" value="1"/>
</dbReference>
<dbReference type="GO" id="GO:0008360">
    <property type="term" value="P:regulation of cell shape"/>
    <property type="evidence" value="ECO:0007669"/>
    <property type="project" value="UniProtKB-KW"/>
</dbReference>
<evidence type="ECO:0000256" key="1">
    <source>
        <dbReference type="ARBA" id="ARBA00001974"/>
    </source>
</evidence>
<dbReference type="GO" id="GO:0008762">
    <property type="term" value="F:UDP-N-acetylmuramate dehydrogenase activity"/>
    <property type="evidence" value="ECO:0007669"/>
    <property type="project" value="UniProtKB-UniRule"/>
</dbReference>
<dbReference type="GO" id="GO:0005829">
    <property type="term" value="C:cytosol"/>
    <property type="evidence" value="ECO:0007669"/>
    <property type="project" value="TreeGrafter"/>
</dbReference>
<dbReference type="PANTHER" id="PTHR21071:SF4">
    <property type="entry name" value="UDP-N-ACETYLENOLPYRUVOYLGLUCOSAMINE REDUCTASE"/>
    <property type="match status" value="1"/>
</dbReference>
<dbReference type="NCBIfam" id="NF000755">
    <property type="entry name" value="PRK00046.1"/>
    <property type="match status" value="1"/>
</dbReference>
<dbReference type="NCBIfam" id="TIGR00179">
    <property type="entry name" value="murB"/>
    <property type="match status" value="1"/>
</dbReference>
<name>A0A2A5AUK0_9GAMM</name>
<evidence type="ECO:0000256" key="20">
    <source>
        <dbReference type="HAMAP-Rule" id="MF_00037"/>
    </source>
</evidence>
<keyword evidence="15 20" id="KW-0560">Oxidoreductase</keyword>
<dbReference type="InterPro" id="IPR006094">
    <property type="entry name" value="Oxid_FAD_bind_N"/>
</dbReference>
<evidence type="ECO:0000256" key="13">
    <source>
        <dbReference type="ARBA" id="ARBA00022960"/>
    </source>
</evidence>
<evidence type="ECO:0000256" key="10">
    <source>
        <dbReference type="ARBA" id="ARBA00022630"/>
    </source>
</evidence>
<evidence type="ECO:0000256" key="9">
    <source>
        <dbReference type="ARBA" id="ARBA00022618"/>
    </source>
</evidence>
<accession>A0A2A5AUK0</accession>
<keyword evidence="12 20" id="KW-0521">NADP</keyword>
<dbReference type="InterPro" id="IPR003170">
    <property type="entry name" value="MurB"/>
</dbReference>
<dbReference type="Proteomes" id="UP000218327">
    <property type="component" value="Unassembled WGS sequence"/>
</dbReference>
<dbReference type="InterPro" id="IPR016167">
    <property type="entry name" value="FAD-bd_PCMH_sub1"/>
</dbReference>
<keyword evidence="11 20" id="KW-0274">FAD</keyword>
<dbReference type="Pfam" id="PF02873">
    <property type="entry name" value="MurB_C"/>
    <property type="match status" value="1"/>
</dbReference>
<evidence type="ECO:0000256" key="2">
    <source>
        <dbReference type="ARBA" id="ARBA00003921"/>
    </source>
</evidence>
<dbReference type="UniPathway" id="UPA00219"/>
<dbReference type="PANTHER" id="PTHR21071">
    <property type="entry name" value="UDP-N-ACETYLENOLPYRUVOYLGLUCOSAMINE REDUCTASE"/>
    <property type="match status" value="1"/>
</dbReference>
<dbReference type="InterPro" id="IPR016169">
    <property type="entry name" value="FAD-bd_PCMH_sub2"/>
</dbReference>
<dbReference type="EMBL" id="NVVJ01000050">
    <property type="protein sequence ID" value="PCJ22810.1"/>
    <property type="molecule type" value="Genomic_DNA"/>
</dbReference>
<evidence type="ECO:0000313" key="22">
    <source>
        <dbReference type="EMBL" id="PCJ22810.1"/>
    </source>
</evidence>
<evidence type="ECO:0000256" key="8">
    <source>
        <dbReference type="ARBA" id="ARBA00022490"/>
    </source>
</evidence>
<evidence type="ECO:0000256" key="18">
    <source>
        <dbReference type="ARBA" id="ARBA00031026"/>
    </source>
</evidence>
<comment type="caution">
    <text evidence="22">The sequence shown here is derived from an EMBL/GenBank/DDBJ whole genome shotgun (WGS) entry which is preliminary data.</text>
</comment>
<dbReference type="HAMAP" id="MF_00037">
    <property type="entry name" value="MurB"/>
    <property type="match status" value="1"/>
</dbReference>
<evidence type="ECO:0000256" key="7">
    <source>
        <dbReference type="ARBA" id="ARBA00015188"/>
    </source>
</evidence>
<dbReference type="Gene3D" id="3.30.465.10">
    <property type="match status" value="1"/>
</dbReference>
<keyword evidence="9 20" id="KW-0132">Cell division</keyword>
<comment type="pathway">
    <text evidence="4 20">Cell wall biogenesis; peptidoglycan biosynthesis.</text>
</comment>
<evidence type="ECO:0000256" key="16">
    <source>
        <dbReference type="ARBA" id="ARBA00023306"/>
    </source>
</evidence>
<evidence type="ECO:0000256" key="14">
    <source>
        <dbReference type="ARBA" id="ARBA00022984"/>
    </source>
</evidence>
<dbReference type="EC" id="1.3.1.98" evidence="6 20"/>
<dbReference type="InterPro" id="IPR011601">
    <property type="entry name" value="MurB_C"/>
</dbReference>
<keyword evidence="8 20" id="KW-0963">Cytoplasm</keyword>
<evidence type="ECO:0000256" key="17">
    <source>
        <dbReference type="ARBA" id="ARBA00023316"/>
    </source>
</evidence>
<evidence type="ECO:0000256" key="12">
    <source>
        <dbReference type="ARBA" id="ARBA00022857"/>
    </source>
</evidence>
<evidence type="ECO:0000256" key="6">
    <source>
        <dbReference type="ARBA" id="ARBA00012518"/>
    </source>
</evidence>
<keyword evidence="16 20" id="KW-0131">Cell cycle</keyword>
<dbReference type="GO" id="GO:0071555">
    <property type="term" value="P:cell wall organization"/>
    <property type="evidence" value="ECO:0007669"/>
    <property type="project" value="UniProtKB-KW"/>
</dbReference>
<dbReference type="AlphaFoldDB" id="A0A2A5AUK0"/>
<evidence type="ECO:0000256" key="11">
    <source>
        <dbReference type="ARBA" id="ARBA00022827"/>
    </source>
</evidence>
<reference evidence="23" key="1">
    <citation type="submission" date="2017-08" db="EMBL/GenBank/DDBJ databases">
        <title>A dynamic microbial community with high functional redundancy inhabits the cold, oxic subseafloor aquifer.</title>
        <authorList>
            <person name="Tully B.J."/>
            <person name="Wheat C.G."/>
            <person name="Glazer B.T."/>
            <person name="Huber J.A."/>
        </authorList>
    </citation>
    <scope>NUCLEOTIDE SEQUENCE [LARGE SCALE GENOMIC DNA]</scope>
</reference>
<comment type="cofactor">
    <cofactor evidence="1 20">
        <name>FAD</name>
        <dbReference type="ChEBI" id="CHEBI:57692"/>
    </cofactor>
</comment>
<proteinExistence type="inferred from homology"/>
<gene>
    <name evidence="20" type="primary">murB</name>
    <name evidence="22" type="ORF">COA96_13360</name>
</gene>
<dbReference type="SUPFAM" id="SSF56176">
    <property type="entry name" value="FAD-binding/transporter-associated domain-like"/>
    <property type="match status" value="1"/>
</dbReference>
<feature type="active site" evidence="20">
    <location>
        <position position="361"/>
    </location>
</feature>
<keyword evidence="13 20" id="KW-0133">Cell shape</keyword>
<dbReference type="GO" id="GO:0071949">
    <property type="term" value="F:FAD binding"/>
    <property type="evidence" value="ECO:0007669"/>
    <property type="project" value="InterPro"/>
</dbReference>
<keyword evidence="17 20" id="KW-0961">Cell wall biogenesis/degradation</keyword>
<organism evidence="22 23">
    <name type="scientific">SAR86 cluster bacterium</name>
    <dbReference type="NCBI Taxonomy" id="2030880"/>
    <lineage>
        <taxon>Bacteria</taxon>
        <taxon>Pseudomonadati</taxon>
        <taxon>Pseudomonadota</taxon>
        <taxon>Gammaproteobacteria</taxon>
        <taxon>SAR86 cluster</taxon>
    </lineage>
</organism>
<dbReference type="GO" id="GO:0009252">
    <property type="term" value="P:peptidoglycan biosynthetic process"/>
    <property type="evidence" value="ECO:0007669"/>
    <property type="project" value="UniProtKB-UniRule"/>
</dbReference>
<sequence>MRRINGRHSFQAFININWRDQLPIMKVLRDIDLTAYNSFGLSQRANYFISIDQLADLAEAVSFAQSLGLPIQILGGGSNVLFAKDFPGVLLHMNCKGIELLSIPKLNDGERLLKVACGENWHELVKYCLSNDLYGIENLALIPGTVGAAPIQNIGAYGVEFEQLFVELEAYDINSGEFCVMDAPACEFNYRDSIFKHSGGKHLIVVSVTLKLSEVFSPNISYHALKQTLGATSSSPDAQQVFDTVCSIRRSKLPDPQVVGNAGSFFKNPIIPLSEYQSLKQQYPELPAYDTGDEAMVKVSAAWLLEKIESKVKSKGGAAVYSKHALVLINQGTATGSDIIELAQLLSDSVKQTFGIKLQAEVTVV</sequence>
<evidence type="ECO:0000259" key="21">
    <source>
        <dbReference type="PROSITE" id="PS51387"/>
    </source>
</evidence>
<evidence type="ECO:0000313" key="23">
    <source>
        <dbReference type="Proteomes" id="UP000218327"/>
    </source>
</evidence>
<dbReference type="InterPro" id="IPR036635">
    <property type="entry name" value="MurB_C_sf"/>
</dbReference>
<comment type="catalytic activity">
    <reaction evidence="19 20">
        <text>UDP-N-acetyl-alpha-D-muramate + NADP(+) = UDP-N-acetyl-3-O-(1-carboxyvinyl)-alpha-D-glucosamine + NADPH + H(+)</text>
        <dbReference type="Rhea" id="RHEA:12248"/>
        <dbReference type="ChEBI" id="CHEBI:15378"/>
        <dbReference type="ChEBI" id="CHEBI:57783"/>
        <dbReference type="ChEBI" id="CHEBI:58349"/>
        <dbReference type="ChEBI" id="CHEBI:68483"/>
        <dbReference type="ChEBI" id="CHEBI:70757"/>
        <dbReference type="EC" id="1.3.1.98"/>
    </reaction>
</comment>
<feature type="active site" description="Proton donor" evidence="20">
    <location>
        <position position="264"/>
    </location>
</feature>